<proteinExistence type="predicted"/>
<organism evidence="2 3">
    <name type="scientific">Phocaeicola plebeius</name>
    <dbReference type="NCBI Taxonomy" id="310297"/>
    <lineage>
        <taxon>Bacteria</taxon>
        <taxon>Pseudomonadati</taxon>
        <taxon>Bacteroidota</taxon>
        <taxon>Bacteroidia</taxon>
        <taxon>Bacteroidales</taxon>
        <taxon>Bacteroidaceae</taxon>
        <taxon>Phocaeicola</taxon>
    </lineage>
</organism>
<reference evidence="2 3" key="1">
    <citation type="submission" date="2018-08" db="EMBL/GenBank/DDBJ databases">
        <title>A genome reference for cultivated species of the human gut microbiota.</title>
        <authorList>
            <person name="Zou Y."/>
            <person name="Xue W."/>
            <person name="Luo G."/>
        </authorList>
    </citation>
    <scope>NUCLEOTIDE SEQUENCE [LARGE SCALE GENOMIC DNA]</scope>
    <source>
        <strain evidence="2 3">AM23-23</strain>
    </source>
</reference>
<sequence length="256" mass="29519">MKPSILVVTATLGTRKTIEKTITSVKNIGKGLVKHVIIAPEHAILTLKQQYPDLEYIAEPQNKKGIYAALNYAFYTYGNDYKYLTFINDDDYWLPQFQILIDTIIQNTNLDFVYGKTLYINEDNIPIGKQTSANMFKKFIPLLNSNIILLTQQATLIKSSLFFQIGGFDENYKLVADTKFWAILSLKDINYKYINKCCAAYTLQEGQLSADTSTQSKEHLKLIKELPQFSKWEITKNKIIFRLNNLSTYINRLIKQ</sequence>
<keyword evidence="2" id="KW-0808">Transferase</keyword>
<evidence type="ECO:0000313" key="3">
    <source>
        <dbReference type="Proteomes" id="UP000283485"/>
    </source>
</evidence>
<dbReference type="InterPro" id="IPR001173">
    <property type="entry name" value="Glyco_trans_2-like"/>
</dbReference>
<dbReference type="SUPFAM" id="SSF53448">
    <property type="entry name" value="Nucleotide-diphospho-sugar transferases"/>
    <property type="match status" value="1"/>
</dbReference>
<dbReference type="InterPro" id="IPR029044">
    <property type="entry name" value="Nucleotide-diphossugar_trans"/>
</dbReference>
<dbReference type="Gene3D" id="3.90.550.10">
    <property type="entry name" value="Spore Coat Polysaccharide Biosynthesis Protein SpsA, Chain A"/>
    <property type="match status" value="1"/>
</dbReference>
<dbReference type="Proteomes" id="UP000283485">
    <property type="component" value="Unassembled WGS sequence"/>
</dbReference>
<dbReference type="RefSeq" id="WP_118211366.1">
    <property type="nucleotide sequence ID" value="NZ_JBJHRL010000002.1"/>
</dbReference>
<dbReference type="EMBL" id="QRHQ01000008">
    <property type="protein sequence ID" value="RHF91687.1"/>
    <property type="molecule type" value="Genomic_DNA"/>
</dbReference>
<protein>
    <submittedName>
        <fullName evidence="2">Glycosyltransferase</fullName>
    </submittedName>
</protein>
<accession>A0A414RF55</accession>
<dbReference type="GO" id="GO:0016740">
    <property type="term" value="F:transferase activity"/>
    <property type="evidence" value="ECO:0007669"/>
    <property type="project" value="UniProtKB-KW"/>
</dbReference>
<dbReference type="AlphaFoldDB" id="A0A414RF55"/>
<dbReference type="Pfam" id="PF00535">
    <property type="entry name" value="Glycos_transf_2"/>
    <property type="match status" value="1"/>
</dbReference>
<evidence type="ECO:0000313" key="2">
    <source>
        <dbReference type="EMBL" id="RHF91687.1"/>
    </source>
</evidence>
<feature type="domain" description="Glycosyltransferase 2-like" evidence="1">
    <location>
        <begin position="7"/>
        <end position="152"/>
    </location>
</feature>
<name>A0A414RF55_9BACT</name>
<gene>
    <name evidence="2" type="ORF">DW653_05815</name>
</gene>
<comment type="caution">
    <text evidence="2">The sequence shown here is derived from an EMBL/GenBank/DDBJ whole genome shotgun (WGS) entry which is preliminary data.</text>
</comment>
<evidence type="ECO:0000259" key="1">
    <source>
        <dbReference type="Pfam" id="PF00535"/>
    </source>
</evidence>